<comment type="caution">
    <text evidence="3">The sequence shown here is derived from an EMBL/GenBank/DDBJ whole genome shotgun (WGS) entry which is preliminary data.</text>
</comment>
<organism evidence="3 4">
    <name type="scientific">Quercus suber</name>
    <name type="common">Cork oak</name>
    <dbReference type="NCBI Taxonomy" id="58331"/>
    <lineage>
        <taxon>Eukaryota</taxon>
        <taxon>Viridiplantae</taxon>
        <taxon>Streptophyta</taxon>
        <taxon>Embryophyta</taxon>
        <taxon>Tracheophyta</taxon>
        <taxon>Spermatophyta</taxon>
        <taxon>Magnoliopsida</taxon>
        <taxon>eudicotyledons</taxon>
        <taxon>Gunneridae</taxon>
        <taxon>Pentapetalae</taxon>
        <taxon>rosids</taxon>
        <taxon>fabids</taxon>
        <taxon>Fagales</taxon>
        <taxon>Fagaceae</taxon>
        <taxon>Quercus</taxon>
    </lineage>
</organism>
<name>A0AAW0JQV3_QUESU</name>
<evidence type="ECO:0000313" key="4">
    <source>
        <dbReference type="Proteomes" id="UP000237347"/>
    </source>
</evidence>
<sequence length="202" mass="23209">MPSSHIKLEKLFKQDFQCENLKHINLESCEFIKKLPELCTPNLEILDLFGCVNLVEIHESIGFLDKLKTWNLSYCERLKILPSNLMLKSLNSFDLVRCSRLEKFPNIHPEMKCLRDLDLQESGIRELPSSIGYLGGLTKLCLRDCPNLRGLPDTIYKLQQLQDLSIPTTRLRFTCNSFDSISGYGFLIYDGTSRSQTLSKSK</sequence>
<gene>
    <name evidence="3" type="primary">VICTR</name>
    <name evidence="3" type="ORF">CFP56_029574</name>
</gene>
<dbReference type="EMBL" id="PKMF04000487">
    <property type="protein sequence ID" value="KAK7829123.1"/>
    <property type="molecule type" value="Genomic_DNA"/>
</dbReference>
<reference evidence="3 4" key="1">
    <citation type="journal article" date="2018" name="Sci. Data">
        <title>The draft genome sequence of cork oak.</title>
        <authorList>
            <person name="Ramos A.M."/>
            <person name="Usie A."/>
            <person name="Barbosa P."/>
            <person name="Barros P.M."/>
            <person name="Capote T."/>
            <person name="Chaves I."/>
            <person name="Simoes F."/>
            <person name="Abreu I."/>
            <person name="Carrasquinho I."/>
            <person name="Faro C."/>
            <person name="Guimaraes J.B."/>
            <person name="Mendonca D."/>
            <person name="Nobrega F."/>
            <person name="Rodrigues L."/>
            <person name="Saibo N.J.M."/>
            <person name="Varela M.C."/>
            <person name="Egas C."/>
            <person name="Matos J."/>
            <person name="Miguel C.M."/>
            <person name="Oliveira M.M."/>
            <person name="Ricardo C.P."/>
            <person name="Goncalves S."/>
        </authorList>
    </citation>
    <scope>NUCLEOTIDE SEQUENCE [LARGE SCALE GENOMIC DNA]</scope>
    <source>
        <strain evidence="4">cv. HL8</strain>
    </source>
</reference>
<dbReference type="Pfam" id="PF23286">
    <property type="entry name" value="LRR_13"/>
    <property type="match status" value="1"/>
</dbReference>
<protein>
    <submittedName>
        <fullName evidence="3">Protein variation in compound triggered root growth response</fullName>
    </submittedName>
</protein>
<dbReference type="InterPro" id="IPR058546">
    <property type="entry name" value="RPS4B/Roq1-like_LRR"/>
</dbReference>
<dbReference type="Gene3D" id="3.80.10.10">
    <property type="entry name" value="Ribonuclease Inhibitor"/>
    <property type="match status" value="1"/>
</dbReference>
<dbReference type="Proteomes" id="UP000237347">
    <property type="component" value="Unassembled WGS sequence"/>
</dbReference>
<proteinExistence type="predicted"/>
<dbReference type="PANTHER" id="PTHR47186">
    <property type="entry name" value="LEUCINE-RICH REPEAT-CONTAINING PROTEIN 57"/>
    <property type="match status" value="1"/>
</dbReference>
<dbReference type="SUPFAM" id="SSF52058">
    <property type="entry name" value="L domain-like"/>
    <property type="match status" value="1"/>
</dbReference>
<feature type="domain" description="Disease resistance protein RPS4B/Roq1-like leucine-rich repeats" evidence="2">
    <location>
        <begin position="87"/>
        <end position="166"/>
    </location>
</feature>
<accession>A0AAW0JQV3</accession>
<keyword evidence="4" id="KW-1185">Reference proteome</keyword>
<evidence type="ECO:0000256" key="1">
    <source>
        <dbReference type="ARBA" id="ARBA00022821"/>
    </source>
</evidence>
<dbReference type="AlphaFoldDB" id="A0AAW0JQV3"/>
<evidence type="ECO:0000313" key="3">
    <source>
        <dbReference type="EMBL" id="KAK7829123.1"/>
    </source>
</evidence>
<dbReference type="InterPro" id="IPR032675">
    <property type="entry name" value="LRR_dom_sf"/>
</dbReference>
<dbReference type="PANTHER" id="PTHR47186:SF3">
    <property type="entry name" value="OS09G0267800 PROTEIN"/>
    <property type="match status" value="1"/>
</dbReference>
<evidence type="ECO:0000259" key="2">
    <source>
        <dbReference type="Pfam" id="PF23286"/>
    </source>
</evidence>
<keyword evidence="1" id="KW-0611">Plant defense</keyword>